<evidence type="ECO:0000256" key="1">
    <source>
        <dbReference type="ARBA" id="ARBA00022723"/>
    </source>
</evidence>
<dbReference type="GO" id="GO:0046872">
    <property type="term" value="F:metal ion binding"/>
    <property type="evidence" value="ECO:0007669"/>
    <property type="project" value="UniProtKB-KW"/>
</dbReference>
<dbReference type="AlphaFoldDB" id="A0A645AH27"/>
<proteinExistence type="predicted"/>
<dbReference type="InterPro" id="IPR011051">
    <property type="entry name" value="RmlC_Cupin_sf"/>
</dbReference>
<protein>
    <recommendedName>
        <fullName evidence="4">Mannose-6-phosphate isomerase</fullName>
    </recommendedName>
</protein>
<accession>A0A645AH27</accession>
<gene>
    <name evidence="3" type="ORF">SDC9_98340</name>
</gene>
<dbReference type="PANTHER" id="PTHR42742:SF3">
    <property type="entry name" value="FRUCTOKINASE"/>
    <property type="match status" value="1"/>
</dbReference>
<name>A0A645AH27_9ZZZZ</name>
<sequence length="369" mass="42764">MDDSFENNLRQPYFFKPNRVWRLYKGGLLLDRFKNENKGADDHFPEEWLASTVKAYNGENTQSENEGVAEINSDELGFQYFSEFLYNYGEMILGEKHFKKFGPNTAILCKYLDSAVRLPIQCHPDVEIAKKLYNSSFGKTECWHIISTRKINDIKPYILLGFKKGVKKEDFKNAVINQKIDTMIEMLHKIEVKEGETYFVPARMPHAIGSGVFMLEVQEPSDWVVQPEQMCADFILSQSDMWGPLTPEQGLEVFDYTGYTKKELLLKISPSNELLVDSNNLKIQELIGKKHTNSFRLWSAKIKGNTEIQISNSTLIVVLKGEGYLKWNNRNRFIKKSDYFFIPDFLKSIVFQSDENELLEILICMPPEI</sequence>
<dbReference type="CDD" id="cd07010">
    <property type="entry name" value="cupin_PMI_type_I_N_bac"/>
    <property type="match status" value="1"/>
</dbReference>
<evidence type="ECO:0008006" key="4">
    <source>
        <dbReference type="Google" id="ProtNLM"/>
    </source>
</evidence>
<keyword evidence="2" id="KW-0862">Zinc</keyword>
<dbReference type="SUPFAM" id="SSF51182">
    <property type="entry name" value="RmlC-like cupins"/>
    <property type="match status" value="1"/>
</dbReference>
<dbReference type="InterPro" id="IPR014710">
    <property type="entry name" value="RmlC-like_jellyroll"/>
</dbReference>
<dbReference type="EMBL" id="VSSQ01013483">
    <property type="protein sequence ID" value="MPM51591.1"/>
    <property type="molecule type" value="Genomic_DNA"/>
</dbReference>
<dbReference type="Gene3D" id="2.60.120.10">
    <property type="entry name" value="Jelly Rolls"/>
    <property type="match status" value="1"/>
</dbReference>
<comment type="caution">
    <text evidence="3">The sequence shown here is derived from an EMBL/GenBank/DDBJ whole genome shotgun (WGS) entry which is preliminary data.</text>
</comment>
<dbReference type="PANTHER" id="PTHR42742">
    <property type="entry name" value="TRANSCRIPTIONAL REPRESSOR MPRA"/>
    <property type="match status" value="1"/>
</dbReference>
<dbReference type="InterPro" id="IPR051804">
    <property type="entry name" value="Carb_Metab_Reg_Kinase/Isom"/>
</dbReference>
<evidence type="ECO:0000313" key="3">
    <source>
        <dbReference type="EMBL" id="MPM51591.1"/>
    </source>
</evidence>
<organism evidence="3">
    <name type="scientific">bioreactor metagenome</name>
    <dbReference type="NCBI Taxonomy" id="1076179"/>
    <lineage>
        <taxon>unclassified sequences</taxon>
        <taxon>metagenomes</taxon>
        <taxon>ecological metagenomes</taxon>
    </lineage>
</organism>
<evidence type="ECO:0000256" key="2">
    <source>
        <dbReference type="ARBA" id="ARBA00022833"/>
    </source>
</evidence>
<keyword evidence="1" id="KW-0479">Metal-binding</keyword>
<reference evidence="3" key="1">
    <citation type="submission" date="2019-08" db="EMBL/GenBank/DDBJ databases">
        <authorList>
            <person name="Kucharzyk K."/>
            <person name="Murdoch R.W."/>
            <person name="Higgins S."/>
            <person name="Loffler F."/>
        </authorList>
    </citation>
    <scope>NUCLEOTIDE SEQUENCE</scope>
</reference>